<sequence>MTNDQAQWNAVDAYFTDLLARDDEALTAALADSTAAGLPEIAVAPNQGKLLHLLVAAQGARNVLEIGTLGGYSTIWLARALPADGRLVTLEYDPKHADVARGNLARAGFDKTVEMRVGPALDTLPLLEQEGAGPFDFVFIDADKVNNPHYVAWALKLSRPGTLIVVDNVVRGGKVATAHPDDPAVTGTREMFDLVAAEPRLDATALQTVGTKGYDGLLIARVVDPA</sequence>
<dbReference type="InterPro" id="IPR050362">
    <property type="entry name" value="Cation-dep_OMT"/>
</dbReference>
<dbReference type="GO" id="GO:0008168">
    <property type="term" value="F:methyltransferase activity"/>
    <property type="evidence" value="ECO:0007669"/>
    <property type="project" value="UniProtKB-KW"/>
</dbReference>
<proteinExistence type="predicted"/>
<evidence type="ECO:0000256" key="2">
    <source>
        <dbReference type="ARBA" id="ARBA00022679"/>
    </source>
</evidence>
<protein>
    <submittedName>
        <fullName evidence="4">O-methyltransferase</fullName>
        <ecNumber evidence="4">2.1.1.-</ecNumber>
    </submittedName>
</protein>
<dbReference type="EMBL" id="CP133762">
    <property type="protein sequence ID" value="WMX47279.1"/>
    <property type="molecule type" value="Genomic_DNA"/>
</dbReference>
<evidence type="ECO:0000256" key="1">
    <source>
        <dbReference type="ARBA" id="ARBA00022603"/>
    </source>
</evidence>
<reference evidence="4 5" key="1">
    <citation type="submission" date="2023-09" db="EMBL/GenBank/DDBJ databases">
        <title>Complete genome of Streptomyces roseicoloratus T14.</title>
        <authorList>
            <person name="Bashizi T."/>
            <person name="Kim M.-J."/>
            <person name="Lee G."/>
            <person name="Tagele S.B."/>
            <person name="Shin J.-H."/>
        </authorList>
    </citation>
    <scope>NUCLEOTIDE SEQUENCE [LARGE SCALE GENOMIC DNA]</scope>
    <source>
        <strain evidence="4 5">T14</strain>
    </source>
</reference>
<dbReference type="SUPFAM" id="SSF53335">
    <property type="entry name" value="S-adenosyl-L-methionine-dependent methyltransferases"/>
    <property type="match status" value="1"/>
</dbReference>
<keyword evidence="5" id="KW-1185">Reference proteome</keyword>
<keyword evidence="2 4" id="KW-0808">Transferase</keyword>
<dbReference type="GO" id="GO:0032259">
    <property type="term" value="P:methylation"/>
    <property type="evidence" value="ECO:0007669"/>
    <property type="project" value="UniProtKB-KW"/>
</dbReference>
<dbReference type="Proteomes" id="UP001250858">
    <property type="component" value="Chromosome"/>
</dbReference>
<keyword evidence="3" id="KW-0949">S-adenosyl-L-methionine</keyword>
<evidence type="ECO:0000256" key="3">
    <source>
        <dbReference type="ARBA" id="ARBA00022691"/>
    </source>
</evidence>
<dbReference type="Pfam" id="PF01596">
    <property type="entry name" value="Methyltransf_3"/>
    <property type="match status" value="1"/>
</dbReference>
<dbReference type="PANTHER" id="PTHR10509:SF14">
    <property type="entry name" value="CAFFEOYL-COA O-METHYLTRANSFERASE 3-RELATED"/>
    <property type="match status" value="1"/>
</dbReference>
<dbReference type="InterPro" id="IPR029063">
    <property type="entry name" value="SAM-dependent_MTases_sf"/>
</dbReference>
<dbReference type="PANTHER" id="PTHR10509">
    <property type="entry name" value="O-METHYLTRANSFERASE-RELATED"/>
    <property type="match status" value="1"/>
</dbReference>
<evidence type="ECO:0000313" key="5">
    <source>
        <dbReference type="Proteomes" id="UP001250858"/>
    </source>
</evidence>
<accession>A0ABY9S1E9</accession>
<dbReference type="EC" id="2.1.1.-" evidence="4"/>
<keyword evidence="1 4" id="KW-0489">Methyltransferase</keyword>
<dbReference type="RefSeq" id="WP_309549374.1">
    <property type="nucleotide sequence ID" value="NZ_CP133762.1"/>
</dbReference>
<dbReference type="PROSITE" id="PS51682">
    <property type="entry name" value="SAM_OMT_I"/>
    <property type="match status" value="1"/>
</dbReference>
<name>A0ABY9S1E9_9ACTN</name>
<gene>
    <name evidence="4" type="ORF">RGF97_24070</name>
</gene>
<dbReference type="Gene3D" id="3.40.50.150">
    <property type="entry name" value="Vaccinia Virus protein VP39"/>
    <property type="match status" value="1"/>
</dbReference>
<organism evidence="4 5">
    <name type="scientific">Streptomyces roseicoloratus</name>
    <dbReference type="NCBI Taxonomy" id="2508722"/>
    <lineage>
        <taxon>Bacteria</taxon>
        <taxon>Bacillati</taxon>
        <taxon>Actinomycetota</taxon>
        <taxon>Actinomycetes</taxon>
        <taxon>Kitasatosporales</taxon>
        <taxon>Streptomycetaceae</taxon>
        <taxon>Streptomyces</taxon>
    </lineage>
</organism>
<evidence type="ECO:0000313" key="4">
    <source>
        <dbReference type="EMBL" id="WMX47279.1"/>
    </source>
</evidence>
<dbReference type="InterPro" id="IPR002935">
    <property type="entry name" value="SAM_O-MeTrfase"/>
</dbReference>
<dbReference type="CDD" id="cd02440">
    <property type="entry name" value="AdoMet_MTases"/>
    <property type="match status" value="1"/>
</dbReference>